<keyword evidence="3" id="KW-1185">Reference proteome</keyword>
<sequence length="360" mass="40392">MSYLDIAENNITYLDLSKNEKFRTLSTSNNLAWLDIGEKNGISIYTLKNGRFSLGAIGNSFKIQEQTKLGNIDKNKVTIIENGKIDQNTDIVYGYNFGEDIVYKYDCGTINGKPLKYRVSLSFSKAAGVKGESAVVFHKELDKTHDGKAVEVPENDIEFIGSQEIPEYSWWQKDGEGWKELDKAPVQAGEYKLVVNVPSDDYYNGCQGVQDFIISKAKPSYQLPKSLNGYIGDTLEDIQLPSGWKWQDISQIIDKEGIQTYKAVYIPEDTLNYETVYNIDLPINGLIKKETVDSDDNSHINITVENDKSQLTSNDKKDTQNNVLSQDTVKTDDNSFGTIWVIGMVLSIAVIGIVVKCKKN</sequence>
<proteinExistence type="predicted"/>
<reference evidence="2" key="1">
    <citation type="submission" date="2022-07" db="EMBL/GenBank/DDBJ databases">
        <title>Faecal culturing of patients with breast cancer.</title>
        <authorList>
            <person name="Teng N.M.Y."/>
            <person name="Kiu R."/>
            <person name="Evans R."/>
            <person name="Baker D.J."/>
            <person name="Zenner C."/>
            <person name="Robinson S.D."/>
            <person name="Hall L.J."/>
        </authorList>
    </citation>
    <scope>NUCLEOTIDE SEQUENCE</scope>
    <source>
        <strain evidence="2">LH1062</strain>
    </source>
</reference>
<evidence type="ECO:0000313" key="2">
    <source>
        <dbReference type="EMBL" id="UTY40162.1"/>
    </source>
</evidence>
<feature type="transmembrane region" description="Helical" evidence="1">
    <location>
        <begin position="336"/>
        <end position="355"/>
    </location>
</feature>
<dbReference type="Proteomes" id="UP001060112">
    <property type="component" value="Chromosome"/>
</dbReference>
<keyword evidence="1" id="KW-1133">Transmembrane helix</keyword>
<organism evidence="2 3">
    <name type="scientific">Allocoprobacillus halotolerans</name>
    <dbReference type="NCBI Taxonomy" id="2944914"/>
    <lineage>
        <taxon>Bacteria</taxon>
        <taxon>Bacillati</taxon>
        <taxon>Bacillota</taxon>
        <taxon>Erysipelotrichia</taxon>
        <taxon>Erysipelotrichales</taxon>
        <taxon>Erysipelotrichaceae</taxon>
        <taxon>Allocoprobacillus</taxon>
    </lineage>
</organism>
<keyword evidence="1" id="KW-0812">Transmembrane</keyword>
<accession>A0ABY5I5W8</accession>
<name>A0ABY5I5W8_9FIRM</name>
<evidence type="ECO:0000256" key="1">
    <source>
        <dbReference type="SAM" id="Phobius"/>
    </source>
</evidence>
<evidence type="ECO:0000313" key="3">
    <source>
        <dbReference type="Proteomes" id="UP001060112"/>
    </source>
</evidence>
<dbReference type="RefSeq" id="WP_290141593.1">
    <property type="nucleotide sequence ID" value="NZ_CP101620.1"/>
</dbReference>
<protein>
    <submittedName>
        <fullName evidence="2">Uncharacterized protein</fullName>
    </submittedName>
</protein>
<dbReference type="EMBL" id="CP101620">
    <property type="protein sequence ID" value="UTY40162.1"/>
    <property type="molecule type" value="Genomic_DNA"/>
</dbReference>
<keyword evidence="1" id="KW-0472">Membrane</keyword>
<gene>
    <name evidence="2" type="ORF">NMU03_05010</name>
</gene>